<dbReference type="GO" id="GO:0032588">
    <property type="term" value="C:trans-Golgi network membrane"/>
    <property type="evidence" value="ECO:0007669"/>
    <property type="project" value="TreeGrafter"/>
</dbReference>
<dbReference type="InterPro" id="IPR010504">
    <property type="entry name" value="AH_dom"/>
</dbReference>
<evidence type="ECO:0000313" key="2">
    <source>
        <dbReference type="EMBL" id="CAD7666017.1"/>
    </source>
</evidence>
<dbReference type="SUPFAM" id="SSF103657">
    <property type="entry name" value="BAR/IMD domain-like"/>
    <property type="match status" value="1"/>
</dbReference>
<dbReference type="GO" id="GO:0005543">
    <property type="term" value="F:phospholipid binding"/>
    <property type="evidence" value="ECO:0007669"/>
    <property type="project" value="TreeGrafter"/>
</dbReference>
<dbReference type="AlphaFoldDB" id="A0A7R9R147"/>
<organism evidence="2">
    <name type="scientific">Oppiella nova</name>
    <dbReference type="NCBI Taxonomy" id="334625"/>
    <lineage>
        <taxon>Eukaryota</taxon>
        <taxon>Metazoa</taxon>
        <taxon>Ecdysozoa</taxon>
        <taxon>Arthropoda</taxon>
        <taxon>Chelicerata</taxon>
        <taxon>Arachnida</taxon>
        <taxon>Acari</taxon>
        <taxon>Acariformes</taxon>
        <taxon>Sarcoptiformes</taxon>
        <taxon>Oribatida</taxon>
        <taxon>Brachypylina</taxon>
        <taxon>Oppioidea</taxon>
        <taxon>Oppiidae</taxon>
        <taxon>Oppiella</taxon>
    </lineage>
</organism>
<keyword evidence="3" id="KW-1185">Reference proteome</keyword>
<dbReference type="Gene3D" id="1.20.1270.60">
    <property type="entry name" value="Arfaptin homology (AH) domain/BAR domain"/>
    <property type="match status" value="1"/>
</dbReference>
<feature type="non-terminal residue" evidence="2">
    <location>
        <position position="188"/>
    </location>
</feature>
<dbReference type="GO" id="GO:0019904">
    <property type="term" value="F:protein domain specific binding"/>
    <property type="evidence" value="ECO:0007669"/>
    <property type="project" value="InterPro"/>
</dbReference>
<reference evidence="2" key="1">
    <citation type="submission" date="2020-11" db="EMBL/GenBank/DDBJ databases">
        <authorList>
            <person name="Tran Van P."/>
        </authorList>
    </citation>
    <scope>NUCLEOTIDE SEQUENCE</scope>
</reference>
<dbReference type="EMBL" id="OC966134">
    <property type="protein sequence ID" value="CAD7666017.1"/>
    <property type="molecule type" value="Genomic_DNA"/>
</dbReference>
<dbReference type="GO" id="GO:0006886">
    <property type="term" value="P:intracellular protein transport"/>
    <property type="evidence" value="ECO:0007669"/>
    <property type="project" value="TreeGrafter"/>
</dbReference>
<dbReference type="Proteomes" id="UP000728032">
    <property type="component" value="Unassembled WGS sequence"/>
</dbReference>
<dbReference type="PANTHER" id="PTHR12141:SF5">
    <property type="entry name" value="ARFAPTIN"/>
    <property type="match status" value="1"/>
</dbReference>
<gene>
    <name evidence="2" type="ORF">ONB1V03_LOCUS22569</name>
</gene>
<dbReference type="InterPro" id="IPR027267">
    <property type="entry name" value="AH/BAR_dom_sf"/>
</dbReference>
<dbReference type="PANTHER" id="PTHR12141">
    <property type="entry name" value="ARFAPTIN-RELATED"/>
    <property type="match status" value="1"/>
</dbReference>
<evidence type="ECO:0000313" key="3">
    <source>
        <dbReference type="Proteomes" id="UP000728032"/>
    </source>
</evidence>
<dbReference type="OrthoDB" id="9994780at2759"/>
<evidence type="ECO:0000259" key="1">
    <source>
        <dbReference type="PROSITE" id="PS50870"/>
    </source>
</evidence>
<dbReference type="InterPro" id="IPR030798">
    <property type="entry name" value="Arfaptin_fam"/>
</dbReference>
<protein>
    <recommendedName>
        <fullName evidence="1">AH domain-containing protein</fullName>
    </recommendedName>
</protein>
<proteinExistence type="predicted"/>
<feature type="domain" description="AH" evidence="1">
    <location>
        <begin position="53"/>
        <end position="188"/>
    </location>
</feature>
<dbReference type="EMBL" id="CAJPVJ010051309">
    <property type="protein sequence ID" value="CAG2183148.1"/>
    <property type="molecule type" value="Genomic_DNA"/>
</dbReference>
<dbReference type="SMART" id="SM01015">
    <property type="entry name" value="Arfaptin"/>
    <property type="match status" value="1"/>
</dbReference>
<name>A0A7R9R147_9ACAR</name>
<dbReference type="PROSITE" id="PS50870">
    <property type="entry name" value="AH"/>
    <property type="match status" value="1"/>
</dbReference>
<dbReference type="GO" id="GO:0034315">
    <property type="term" value="P:regulation of Arp2/3 complex-mediated actin nucleation"/>
    <property type="evidence" value="ECO:0007669"/>
    <property type="project" value="TreeGrafter"/>
</dbReference>
<dbReference type="Pfam" id="PF06456">
    <property type="entry name" value="Arfaptin"/>
    <property type="match status" value="2"/>
</dbReference>
<sequence>MDSDGSNSAVNATNGVQTSKLQTPMDQLKEWSLTTYKCTKQLVNEKLGKCQRTVDMDLEADIERLRETQHKYSLILKMTRDMSSQYQTIITQQISLYECLNELAMKESKTHNGLNDGQTVDSSTNSSNNVLNLGSDFRQNAEMMRNVAKNGEKLLLALKFFTSNLSTLVHKTIEDTIVTIRHFESARL</sequence>
<accession>A0A7R9R147</accession>